<dbReference type="InterPro" id="IPR031621">
    <property type="entry name" value="HisKA_7TM"/>
</dbReference>
<keyword evidence="1" id="KW-0812">Transmembrane</keyword>
<feature type="transmembrane region" description="Helical" evidence="1">
    <location>
        <begin position="175"/>
        <end position="197"/>
    </location>
</feature>
<evidence type="ECO:0000313" key="4">
    <source>
        <dbReference type="Proteomes" id="UP000230214"/>
    </source>
</evidence>
<evidence type="ECO:0000313" key="3">
    <source>
        <dbReference type="EMBL" id="PIR43215.1"/>
    </source>
</evidence>
<proteinExistence type="predicted"/>
<keyword evidence="1" id="KW-0472">Membrane</keyword>
<organism evidence="3 4">
    <name type="scientific">candidate division WWE3 bacterium CG10_big_fil_rev_8_21_14_0_10_32_10</name>
    <dbReference type="NCBI Taxonomy" id="1975090"/>
    <lineage>
        <taxon>Bacteria</taxon>
        <taxon>Katanobacteria</taxon>
    </lineage>
</organism>
<evidence type="ECO:0000259" key="2">
    <source>
        <dbReference type="Pfam" id="PF16927"/>
    </source>
</evidence>
<sequence length="325" mass="37020">MNLLDLYFNASSLVGFFTVFFVGIVIYARRGKSKINRNWFLISIFASIWSLFFFFIINSSNKSLSIFLRILMDLCGILVVLFWYKFVTIFVKKVKVNNFLNLIVILFTIFMVGLNASPWMIRDMVPKFGFNYYVQADIGYYIFAVYFTGLILIGSYLLLGEYKRSSGVRAEQIKYILFSVLMAFLGGGSTFLLSLGIQIPPYTFILFSLFPLIIAYAIARYRLMDVRLIILRSFAFILLISLITALYAFIASLTALVLKNFLGLSSNVLAGIVIAILVAVGYGPIKKIIERNTNKYFYKLSYNPQELISKVTKISTSIIDPQSLL</sequence>
<feature type="transmembrane region" description="Helical" evidence="1">
    <location>
        <begin position="138"/>
        <end position="159"/>
    </location>
</feature>
<reference evidence="3 4" key="1">
    <citation type="submission" date="2017-09" db="EMBL/GenBank/DDBJ databases">
        <title>Depth-based differentiation of microbial function through sediment-hosted aquifers and enrichment of novel symbionts in the deep terrestrial subsurface.</title>
        <authorList>
            <person name="Probst A.J."/>
            <person name="Ladd B."/>
            <person name="Jarett J.K."/>
            <person name="Geller-Mcgrath D.E."/>
            <person name="Sieber C.M."/>
            <person name="Emerson J.B."/>
            <person name="Anantharaman K."/>
            <person name="Thomas B.C."/>
            <person name="Malmstrom R."/>
            <person name="Stieglmeier M."/>
            <person name="Klingl A."/>
            <person name="Woyke T."/>
            <person name="Ryan C.M."/>
            <person name="Banfield J.F."/>
        </authorList>
    </citation>
    <scope>NUCLEOTIDE SEQUENCE [LARGE SCALE GENOMIC DNA]</scope>
    <source>
        <strain evidence="3">CG10_big_fil_rev_8_21_14_0_10_32_10</strain>
    </source>
</reference>
<gene>
    <name evidence="3" type="ORF">COV24_03840</name>
</gene>
<feature type="transmembrane region" description="Helical" evidence="1">
    <location>
        <begin position="99"/>
        <end position="118"/>
    </location>
</feature>
<dbReference type="AlphaFoldDB" id="A0A2H0RBM4"/>
<keyword evidence="1" id="KW-1133">Transmembrane helix</keyword>
<feature type="transmembrane region" description="Helical" evidence="1">
    <location>
        <begin position="235"/>
        <end position="258"/>
    </location>
</feature>
<feature type="transmembrane region" description="Helical" evidence="1">
    <location>
        <begin position="203"/>
        <end position="223"/>
    </location>
</feature>
<feature type="domain" description="Histidine kinase N-terminal 7TM region" evidence="2">
    <location>
        <begin position="14"/>
        <end position="226"/>
    </location>
</feature>
<evidence type="ECO:0000256" key="1">
    <source>
        <dbReference type="SAM" id="Phobius"/>
    </source>
</evidence>
<feature type="non-terminal residue" evidence="3">
    <location>
        <position position="325"/>
    </location>
</feature>
<dbReference type="Pfam" id="PF16927">
    <property type="entry name" value="HisKA_7TM"/>
    <property type="match status" value="1"/>
</dbReference>
<dbReference type="Proteomes" id="UP000230214">
    <property type="component" value="Unassembled WGS sequence"/>
</dbReference>
<feature type="transmembrane region" description="Helical" evidence="1">
    <location>
        <begin position="6"/>
        <end position="27"/>
    </location>
</feature>
<feature type="transmembrane region" description="Helical" evidence="1">
    <location>
        <begin position="39"/>
        <end position="60"/>
    </location>
</feature>
<comment type="caution">
    <text evidence="3">The sequence shown here is derived from an EMBL/GenBank/DDBJ whole genome shotgun (WGS) entry which is preliminary data.</text>
</comment>
<feature type="transmembrane region" description="Helical" evidence="1">
    <location>
        <begin position="66"/>
        <end position="87"/>
    </location>
</feature>
<accession>A0A2H0RBM4</accession>
<protein>
    <recommendedName>
        <fullName evidence="2">Histidine kinase N-terminal 7TM region domain-containing protein</fullName>
    </recommendedName>
</protein>
<feature type="transmembrane region" description="Helical" evidence="1">
    <location>
        <begin position="264"/>
        <end position="285"/>
    </location>
</feature>
<dbReference type="EMBL" id="PCXU01000033">
    <property type="protein sequence ID" value="PIR43215.1"/>
    <property type="molecule type" value="Genomic_DNA"/>
</dbReference>
<name>A0A2H0RBM4_UNCKA</name>